<dbReference type="SUPFAM" id="SSF144091">
    <property type="entry name" value="Rhomboid-like"/>
    <property type="match status" value="1"/>
</dbReference>
<evidence type="ECO:0000313" key="10">
    <source>
        <dbReference type="EMBL" id="BBX55996.1"/>
    </source>
</evidence>
<feature type="transmembrane region" description="Helical" evidence="8">
    <location>
        <begin position="279"/>
        <end position="298"/>
    </location>
</feature>
<dbReference type="GO" id="GO:0006508">
    <property type="term" value="P:proteolysis"/>
    <property type="evidence" value="ECO:0007669"/>
    <property type="project" value="UniProtKB-KW"/>
</dbReference>
<evidence type="ECO:0000256" key="2">
    <source>
        <dbReference type="ARBA" id="ARBA00009045"/>
    </source>
</evidence>
<feature type="transmembrane region" description="Helical" evidence="8">
    <location>
        <begin position="200"/>
        <end position="218"/>
    </location>
</feature>
<dbReference type="AlphaFoldDB" id="A0A7I7L7G4"/>
<reference evidence="10 11" key="1">
    <citation type="journal article" date="2019" name="Emerg. Microbes Infect.">
        <title>Comprehensive subspecies identification of 175 nontuberculous mycobacteria species based on 7547 genomic profiles.</title>
        <authorList>
            <person name="Matsumoto Y."/>
            <person name="Kinjo T."/>
            <person name="Motooka D."/>
            <person name="Nabeya D."/>
            <person name="Jung N."/>
            <person name="Uechi K."/>
            <person name="Horii T."/>
            <person name="Iida T."/>
            <person name="Fujita J."/>
            <person name="Nakamura S."/>
        </authorList>
    </citation>
    <scope>NUCLEOTIDE SEQUENCE [LARGE SCALE GENOMIC DNA]</scope>
    <source>
        <strain evidence="10 11">JCM 12657</strain>
    </source>
</reference>
<keyword evidence="6 8" id="KW-0472">Membrane</keyword>
<name>A0A7I7L7G4_9MYCO</name>
<dbReference type="Pfam" id="PF01694">
    <property type="entry name" value="Rhomboid"/>
    <property type="match status" value="1"/>
</dbReference>
<dbReference type="PANTHER" id="PTHR43731">
    <property type="entry name" value="RHOMBOID PROTEASE"/>
    <property type="match status" value="1"/>
</dbReference>
<evidence type="ECO:0000313" key="11">
    <source>
        <dbReference type="Proteomes" id="UP000467164"/>
    </source>
</evidence>
<keyword evidence="5 8" id="KW-1133">Transmembrane helix</keyword>
<dbReference type="SUPFAM" id="SSF57845">
    <property type="entry name" value="B-box zinc-binding domain"/>
    <property type="match status" value="1"/>
</dbReference>
<dbReference type="Gene3D" id="1.20.1540.10">
    <property type="entry name" value="Rhomboid-like"/>
    <property type="match status" value="1"/>
</dbReference>
<dbReference type="InterPro" id="IPR035952">
    <property type="entry name" value="Rhomboid-like_sf"/>
</dbReference>
<feature type="transmembrane region" description="Helical" evidence="8">
    <location>
        <begin position="225"/>
        <end position="246"/>
    </location>
</feature>
<protein>
    <submittedName>
        <fullName evidence="10">Rhomboid family intramembrane serine protease</fullName>
    </submittedName>
</protein>
<feature type="region of interest" description="Disordered" evidence="7">
    <location>
        <begin position="1"/>
        <end position="34"/>
    </location>
</feature>
<keyword evidence="4" id="KW-0378">Hydrolase</keyword>
<evidence type="ECO:0000256" key="3">
    <source>
        <dbReference type="ARBA" id="ARBA00022692"/>
    </source>
</evidence>
<comment type="subcellular location">
    <subcellularLocation>
        <location evidence="1">Membrane</location>
        <topology evidence="1">Multi-pass membrane protein</topology>
    </subcellularLocation>
</comment>
<sequence length="314" mass="33462">MLVYSAAARGDRIGTKPGGARDNGAMSGPSAPESPACYRHPGRPTYVRCTRCDRYICGDCMRSGAVGHQCVECVRADACTVRQPRTQFGGRQRSVTPVVTFSLIAVSVLVFVLQLVVAGLGPHLALWPPAVADGQLYRLVTSAFMHYGTLHLVFNMWALYIVGPPLEMWLGSLRFGGLYALSALGGSVLVYLIAPLNTATAGASGAIFGLFGATFVVAKRLNLDIRWVVALIAINLAITFVAPAVGSQLISWQGHVGGLITGALVAAAYVYAPRERRNFIQGAVTLTVAVAFVVLIWWRTSELLAMFGGHLNLG</sequence>
<feature type="transmembrane region" description="Helical" evidence="8">
    <location>
        <begin position="175"/>
        <end position="194"/>
    </location>
</feature>
<dbReference type="GO" id="GO:0016020">
    <property type="term" value="C:membrane"/>
    <property type="evidence" value="ECO:0007669"/>
    <property type="project" value="UniProtKB-SubCell"/>
</dbReference>
<evidence type="ECO:0000256" key="4">
    <source>
        <dbReference type="ARBA" id="ARBA00022801"/>
    </source>
</evidence>
<dbReference type="KEGG" id="msho:MSHO_13410"/>
<gene>
    <name evidence="10" type="ORF">MSHO_13410</name>
</gene>
<dbReference type="EMBL" id="AP022572">
    <property type="protein sequence ID" value="BBX55996.1"/>
    <property type="molecule type" value="Genomic_DNA"/>
</dbReference>
<organism evidence="10 11">
    <name type="scientific">Mycobacterium shottsii</name>
    <dbReference type="NCBI Taxonomy" id="133549"/>
    <lineage>
        <taxon>Bacteria</taxon>
        <taxon>Bacillati</taxon>
        <taxon>Actinomycetota</taxon>
        <taxon>Actinomycetes</taxon>
        <taxon>Mycobacteriales</taxon>
        <taxon>Mycobacteriaceae</taxon>
        <taxon>Mycobacterium</taxon>
        <taxon>Mycobacterium ulcerans group</taxon>
    </lineage>
</organism>
<evidence type="ECO:0000256" key="7">
    <source>
        <dbReference type="SAM" id="MobiDB-lite"/>
    </source>
</evidence>
<keyword evidence="10" id="KW-0645">Protease</keyword>
<evidence type="ECO:0000256" key="6">
    <source>
        <dbReference type="ARBA" id="ARBA00023136"/>
    </source>
</evidence>
<dbReference type="InterPro" id="IPR050925">
    <property type="entry name" value="Rhomboid_protease_S54"/>
</dbReference>
<feature type="transmembrane region" description="Helical" evidence="8">
    <location>
        <begin position="98"/>
        <end position="124"/>
    </location>
</feature>
<keyword evidence="11" id="KW-1185">Reference proteome</keyword>
<dbReference type="Proteomes" id="UP000467164">
    <property type="component" value="Chromosome"/>
</dbReference>
<feature type="transmembrane region" description="Helical" evidence="8">
    <location>
        <begin position="252"/>
        <end position="272"/>
    </location>
</feature>
<accession>A0A7I7L7G4</accession>
<comment type="similarity">
    <text evidence="2">Belongs to the peptidase S54 family.</text>
</comment>
<dbReference type="InterPro" id="IPR022764">
    <property type="entry name" value="Peptidase_S54_rhomboid_dom"/>
</dbReference>
<proteinExistence type="inferred from homology"/>
<keyword evidence="3 8" id="KW-0812">Transmembrane</keyword>
<feature type="domain" description="Peptidase S54 rhomboid" evidence="9">
    <location>
        <begin position="134"/>
        <end position="270"/>
    </location>
</feature>
<evidence type="ECO:0000256" key="8">
    <source>
        <dbReference type="SAM" id="Phobius"/>
    </source>
</evidence>
<feature type="transmembrane region" description="Helical" evidence="8">
    <location>
        <begin position="144"/>
        <end position="163"/>
    </location>
</feature>
<dbReference type="PANTHER" id="PTHR43731:SF14">
    <property type="entry name" value="PRESENILIN-ASSOCIATED RHOMBOID-LIKE PROTEIN, MITOCHONDRIAL"/>
    <property type="match status" value="1"/>
</dbReference>
<evidence type="ECO:0000259" key="9">
    <source>
        <dbReference type="Pfam" id="PF01694"/>
    </source>
</evidence>
<evidence type="ECO:0000256" key="1">
    <source>
        <dbReference type="ARBA" id="ARBA00004141"/>
    </source>
</evidence>
<dbReference type="GO" id="GO:0004252">
    <property type="term" value="F:serine-type endopeptidase activity"/>
    <property type="evidence" value="ECO:0007669"/>
    <property type="project" value="InterPro"/>
</dbReference>
<evidence type="ECO:0000256" key="5">
    <source>
        <dbReference type="ARBA" id="ARBA00022989"/>
    </source>
</evidence>